<dbReference type="PROSITE" id="PS01270">
    <property type="entry name" value="BAND_7"/>
    <property type="match status" value="1"/>
</dbReference>
<dbReference type="InterPro" id="IPR050710">
    <property type="entry name" value="Band7/mec-2_domain"/>
</dbReference>
<dbReference type="CDD" id="cd08829">
    <property type="entry name" value="SPFH_paraslipin"/>
    <property type="match status" value="1"/>
</dbReference>
<dbReference type="AlphaFoldDB" id="A2C6B9"/>
<evidence type="ECO:0000256" key="2">
    <source>
        <dbReference type="ARBA" id="ARBA00008164"/>
    </source>
</evidence>
<dbReference type="PANTHER" id="PTHR43327:SF10">
    <property type="entry name" value="STOMATIN-LIKE PROTEIN 2, MITOCHONDRIAL"/>
    <property type="match status" value="1"/>
</dbReference>
<dbReference type="GO" id="GO:0098552">
    <property type="term" value="C:side of membrane"/>
    <property type="evidence" value="ECO:0007669"/>
    <property type="project" value="UniProtKB-ARBA"/>
</dbReference>
<evidence type="ECO:0000313" key="8">
    <source>
        <dbReference type="Proteomes" id="UP000002274"/>
    </source>
</evidence>
<keyword evidence="5" id="KW-0472">Membrane</keyword>
<dbReference type="Pfam" id="PF01145">
    <property type="entry name" value="Band_7"/>
    <property type="match status" value="1"/>
</dbReference>
<dbReference type="InterPro" id="IPR001107">
    <property type="entry name" value="Band_7"/>
</dbReference>
<proteinExistence type="inferred from homology"/>
<keyword evidence="3" id="KW-0812">Transmembrane</keyword>
<evidence type="ECO:0000256" key="3">
    <source>
        <dbReference type="ARBA" id="ARBA00022692"/>
    </source>
</evidence>
<accession>A2C6B9</accession>
<dbReference type="InterPro" id="IPR018080">
    <property type="entry name" value="Band_7/stomatin-like_CS"/>
</dbReference>
<dbReference type="GO" id="GO:0005886">
    <property type="term" value="C:plasma membrane"/>
    <property type="evidence" value="ECO:0007669"/>
    <property type="project" value="UniProtKB-ARBA"/>
</dbReference>
<evidence type="ECO:0000313" key="7">
    <source>
        <dbReference type="EMBL" id="ABM77029.1"/>
    </source>
</evidence>
<feature type="domain" description="Band 7" evidence="6">
    <location>
        <begin position="20"/>
        <end position="180"/>
    </location>
</feature>
<dbReference type="Proteomes" id="UP000002274">
    <property type="component" value="Chromosome"/>
</dbReference>
<dbReference type="SMART" id="SM00244">
    <property type="entry name" value="PHB"/>
    <property type="match status" value="1"/>
</dbReference>
<dbReference type="RefSeq" id="WP_011824957.1">
    <property type="nucleotide sequence ID" value="NC_008820.1"/>
</dbReference>
<dbReference type="Gene3D" id="3.30.479.30">
    <property type="entry name" value="Band 7 domain"/>
    <property type="match status" value="1"/>
</dbReference>
<keyword evidence="4" id="KW-1133">Transmembrane helix</keyword>
<evidence type="ECO:0000256" key="4">
    <source>
        <dbReference type="ARBA" id="ARBA00022989"/>
    </source>
</evidence>
<reference evidence="7 8" key="1">
    <citation type="journal article" date="2007" name="PLoS Genet.">
        <title>Patterns and implications of gene gain and loss in the evolution of Prochlorococcus.</title>
        <authorList>
            <person name="Kettler G.C."/>
            <person name="Martiny A.C."/>
            <person name="Huang K."/>
            <person name="Zucker J."/>
            <person name="Coleman M.L."/>
            <person name="Rodrigue S."/>
            <person name="Chen F."/>
            <person name="Lapidus A."/>
            <person name="Ferriera S."/>
            <person name="Johnson J."/>
            <person name="Steglich C."/>
            <person name="Church G.M."/>
            <person name="Richardson P."/>
            <person name="Chisholm S.W."/>
        </authorList>
    </citation>
    <scope>NUCLEOTIDE SEQUENCE [LARGE SCALE GENOMIC DNA]</scope>
    <source>
        <strain evidence="7 8">MIT 9303</strain>
    </source>
</reference>
<dbReference type="SUPFAM" id="SSF117892">
    <property type="entry name" value="Band 7/SPFH domain"/>
    <property type="match status" value="1"/>
</dbReference>
<dbReference type="PANTHER" id="PTHR43327">
    <property type="entry name" value="STOMATIN-LIKE PROTEIN 2, MITOCHONDRIAL"/>
    <property type="match status" value="1"/>
</dbReference>
<dbReference type="InterPro" id="IPR001972">
    <property type="entry name" value="Stomatin_HflK_fam"/>
</dbReference>
<dbReference type="PRINTS" id="PR00721">
    <property type="entry name" value="STOMATIN"/>
</dbReference>
<gene>
    <name evidence="7" type="ordered locus">P9303_02741</name>
</gene>
<dbReference type="FunFam" id="3.30.479.30:FF:000004">
    <property type="entry name" value="Putative membrane protease family, stomatin"/>
    <property type="match status" value="1"/>
</dbReference>
<dbReference type="KEGG" id="pmf:P9303_02741"/>
<dbReference type="BioCyc" id="PMAR59922:G1G80-264-MONOMER"/>
<protein>
    <recommendedName>
        <fullName evidence="6">Band 7 domain-containing protein</fullName>
    </recommendedName>
</protein>
<organism evidence="7 8">
    <name type="scientific">Prochlorococcus marinus (strain MIT 9303)</name>
    <dbReference type="NCBI Taxonomy" id="59922"/>
    <lineage>
        <taxon>Bacteria</taxon>
        <taxon>Bacillati</taxon>
        <taxon>Cyanobacteriota</taxon>
        <taxon>Cyanophyceae</taxon>
        <taxon>Synechococcales</taxon>
        <taxon>Prochlorococcaceae</taxon>
        <taxon>Prochlorococcus</taxon>
    </lineage>
</organism>
<comment type="subcellular location">
    <subcellularLocation>
        <location evidence="1">Membrane</location>
        <topology evidence="1">Single-pass membrane protein</topology>
    </subcellularLocation>
</comment>
<evidence type="ECO:0000256" key="5">
    <source>
        <dbReference type="ARBA" id="ARBA00023136"/>
    </source>
</evidence>
<name>A2C6B9_PROM3</name>
<sequence length="312" mass="34286">MNGAFFGIPTLVLMALLALKGKTVVPGGQVYLVERLGKYNRQLDSGIHFVIPFLEEVPGGATTTSKEEILDVPPQECFTKDNVSVKADAVVYWRLVDHARAFYEIGELSTALKNVVLTQIRAEIGKIDLDETFTNRQEINEALLRDLDQITNPWGVKVTRVELKDLTPRQNVLDAMEQQMAAERTRRALILESEGARQAQVNEAQGFAESKVLAAKADKEAMILKAEGEAKQQELVSKAKALSIDEIAKVVETRQSASEVMRVQLASEWTEMGQKMLNAQGGSVLMVDPQSPASLLAALRNLQTGNNNQPTG</sequence>
<evidence type="ECO:0000259" key="6">
    <source>
        <dbReference type="SMART" id="SM00244"/>
    </source>
</evidence>
<dbReference type="STRING" id="59922.P9303_02741"/>
<evidence type="ECO:0000256" key="1">
    <source>
        <dbReference type="ARBA" id="ARBA00004167"/>
    </source>
</evidence>
<dbReference type="HOGENOM" id="CLU_024949_2_0_3"/>
<dbReference type="InterPro" id="IPR036013">
    <property type="entry name" value="Band_7/SPFH_dom_sf"/>
</dbReference>
<dbReference type="EMBL" id="CP000554">
    <property type="protein sequence ID" value="ABM77029.1"/>
    <property type="molecule type" value="Genomic_DNA"/>
</dbReference>
<comment type="similarity">
    <text evidence="2">Belongs to the band 7/mec-2 family.</text>
</comment>